<evidence type="ECO:0000256" key="3">
    <source>
        <dbReference type="ARBA" id="ARBA00022750"/>
    </source>
</evidence>
<dbReference type="STRING" id="77586.A0A0D9XLY3"/>
<accession>A0A0D9XLY3</accession>
<dbReference type="FunFam" id="2.40.70.10:FF:000057">
    <property type="entry name" value="Eukaryotic aspartyl protease family protein"/>
    <property type="match status" value="1"/>
</dbReference>
<dbReference type="InterPro" id="IPR034161">
    <property type="entry name" value="Pepsin-like_plant"/>
</dbReference>
<evidence type="ECO:0000313" key="9">
    <source>
        <dbReference type="Proteomes" id="UP000032180"/>
    </source>
</evidence>
<dbReference type="eggNOG" id="KOG1339">
    <property type="taxonomic scope" value="Eukaryota"/>
</dbReference>
<sequence>MGSPVAGTTLFILCLISLTTTFAAAAFWPYDLRQGLEQAVRGRLLAGSGGGGAVVPISWSHAHYVANFTIGSPPQPASGIIDLSGELVWTQCAQCKLRRGGCFKQELPLFDPAKSNTYKTEPCGTDLCDSIPPDSRNCSSSGDGKNVCVYAADTRGGETGGVVGTDVFAVGSTANASLAFGCVVDSDIDAAAGLDGASGFVGLGRTPWSLVSQTGVAAFSYCLAGAGKGNSALFLGDAAKLTAGKSAPTTPFVNISGGDDEAFDNYYKVRLDGVKAGDAVIALPAGGSVVLLDTYSPVTFLVDGAYQALKKAVTVAVGGAPTAAPLKPFDVCFPKSSAGGAPELVLTFQGGAAMRVPPASYLLDDGNGGVCLAILSSARLRLPRELEGISILGSLQQENIHLLFDLEKKTLSFEPADCSKLN</sequence>
<proteinExistence type="inferred from homology"/>
<dbReference type="Gene3D" id="2.40.70.10">
    <property type="entry name" value="Acid Proteases"/>
    <property type="match status" value="2"/>
</dbReference>
<dbReference type="HOGENOM" id="CLU_005738_1_1_1"/>
<dbReference type="CDD" id="cd05476">
    <property type="entry name" value="pepsin_A_like_plant"/>
    <property type="match status" value="1"/>
</dbReference>
<dbReference type="SUPFAM" id="SSF50630">
    <property type="entry name" value="Acid proteases"/>
    <property type="match status" value="1"/>
</dbReference>
<dbReference type="EnsemblPlants" id="LPERR10G13050.1">
    <property type="protein sequence ID" value="LPERR10G13050.1"/>
    <property type="gene ID" value="LPERR10G13050"/>
</dbReference>
<evidence type="ECO:0000259" key="7">
    <source>
        <dbReference type="PROSITE" id="PS51767"/>
    </source>
</evidence>
<keyword evidence="4" id="KW-0378">Hydrolase</keyword>
<dbReference type="Gramene" id="LPERR10G13050.1">
    <property type="protein sequence ID" value="LPERR10G13050.1"/>
    <property type="gene ID" value="LPERR10G13050"/>
</dbReference>
<dbReference type="Proteomes" id="UP000032180">
    <property type="component" value="Chromosome 10"/>
</dbReference>
<reference evidence="9" key="2">
    <citation type="submission" date="2013-12" db="EMBL/GenBank/DDBJ databases">
        <authorList>
            <person name="Yu Y."/>
            <person name="Lee S."/>
            <person name="de Baynast K."/>
            <person name="Wissotski M."/>
            <person name="Liu L."/>
            <person name="Talag J."/>
            <person name="Goicoechea J."/>
            <person name="Angelova A."/>
            <person name="Jetty R."/>
            <person name="Kudrna D."/>
            <person name="Golser W."/>
            <person name="Rivera L."/>
            <person name="Zhang J."/>
            <person name="Wing R."/>
        </authorList>
    </citation>
    <scope>NUCLEOTIDE SEQUENCE</scope>
</reference>
<dbReference type="InterPro" id="IPR021109">
    <property type="entry name" value="Peptidase_aspartic_dom_sf"/>
</dbReference>
<keyword evidence="5" id="KW-0325">Glycoprotein</keyword>
<comment type="similarity">
    <text evidence="1">Belongs to the peptidase A1 family.</text>
</comment>
<name>A0A0D9XLY3_9ORYZ</name>
<reference evidence="8" key="3">
    <citation type="submission" date="2015-04" db="UniProtKB">
        <authorList>
            <consortium name="EnsemblPlants"/>
        </authorList>
    </citation>
    <scope>IDENTIFICATION</scope>
</reference>
<dbReference type="GO" id="GO:0005576">
    <property type="term" value="C:extracellular region"/>
    <property type="evidence" value="ECO:0007669"/>
    <property type="project" value="TreeGrafter"/>
</dbReference>
<dbReference type="Pfam" id="PF14543">
    <property type="entry name" value="TAXi_N"/>
    <property type="match status" value="1"/>
</dbReference>
<feature type="domain" description="Peptidase A1" evidence="7">
    <location>
        <begin position="64"/>
        <end position="414"/>
    </location>
</feature>
<reference evidence="8 9" key="1">
    <citation type="submission" date="2012-08" db="EMBL/GenBank/DDBJ databases">
        <title>Oryza genome evolution.</title>
        <authorList>
            <person name="Wing R.A."/>
        </authorList>
    </citation>
    <scope>NUCLEOTIDE SEQUENCE</scope>
</reference>
<dbReference type="InterPro" id="IPR032799">
    <property type="entry name" value="TAXi_C"/>
</dbReference>
<dbReference type="InterPro" id="IPR032861">
    <property type="entry name" value="TAXi_N"/>
</dbReference>
<evidence type="ECO:0000256" key="1">
    <source>
        <dbReference type="ARBA" id="ARBA00007447"/>
    </source>
</evidence>
<keyword evidence="2" id="KW-0645">Protease</keyword>
<evidence type="ECO:0000256" key="6">
    <source>
        <dbReference type="SAM" id="SignalP"/>
    </source>
</evidence>
<evidence type="ECO:0000313" key="8">
    <source>
        <dbReference type="EnsemblPlants" id="LPERR10G13050.1"/>
    </source>
</evidence>
<dbReference type="PROSITE" id="PS51767">
    <property type="entry name" value="PEPTIDASE_A1"/>
    <property type="match status" value="1"/>
</dbReference>
<organism evidence="8 9">
    <name type="scientific">Leersia perrieri</name>
    <dbReference type="NCBI Taxonomy" id="77586"/>
    <lineage>
        <taxon>Eukaryota</taxon>
        <taxon>Viridiplantae</taxon>
        <taxon>Streptophyta</taxon>
        <taxon>Embryophyta</taxon>
        <taxon>Tracheophyta</taxon>
        <taxon>Spermatophyta</taxon>
        <taxon>Magnoliopsida</taxon>
        <taxon>Liliopsida</taxon>
        <taxon>Poales</taxon>
        <taxon>Poaceae</taxon>
        <taxon>BOP clade</taxon>
        <taxon>Oryzoideae</taxon>
        <taxon>Oryzeae</taxon>
        <taxon>Oryzinae</taxon>
        <taxon>Leersia</taxon>
    </lineage>
</organism>
<feature type="chain" id="PRO_5002350436" description="Peptidase A1 domain-containing protein" evidence="6">
    <location>
        <begin position="26"/>
        <end position="422"/>
    </location>
</feature>
<dbReference type="InterPro" id="IPR033121">
    <property type="entry name" value="PEPTIDASE_A1"/>
</dbReference>
<dbReference type="InterPro" id="IPR051708">
    <property type="entry name" value="Plant_Aspart_Prot_A1"/>
</dbReference>
<dbReference type="GO" id="GO:0004190">
    <property type="term" value="F:aspartic-type endopeptidase activity"/>
    <property type="evidence" value="ECO:0007669"/>
    <property type="project" value="UniProtKB-KW"/>
</dbReference>
<dbReference type="PANTHER" id="PTHR47967:SF17">
    <property type="entry name" value="EUKARYOTIC ASPARTYL PROTEASE FAMILY PROTEIN, EXPRESSED"/>
    <property type="match status" value="1"/>
</dbReference>
<keyword evidence="9" id="KW-1185">Reference proteome</keyword>
<feature type="signal peptide" evidence="6">
    <location>
        <begin position="1"/>
        <end position="25"/>
    </location>
</feature>
<keyword evidence="3" id="KW-0064">Aspartyl protease</keyword>
<evidence type="ECO:0000256" key="4">
    <source>
        <dbReference type="ARBA" id="ARBA00022801"/>
    </source>
</evidence>
<evidence type="ECO:0000256" key="2">
    <source>
        <dbReference type="ARBA" id="ARBA00022670"/>
    </source>
</evidence>
<dbReference type="AlphaFoldDB" id="A0A0D9XLY3"/>
<protein>
    <recommendedName>
        <fullName evidence="7">Peptidase A1 domain-containing protein</fullName>
    </recommendedName>
</protein>
<dbReference type="PANTHER" id="PTHR47967">
    <property type="entry name" value="OS07G0603500 PROTEIN-RELATED"/>
    <property type="match status" value="1"/>
</dbReference>
<keyword evidence="6" id="KW-0732">Signal</keyword>
<evidence type="ECO:0000256" key="5">
    <source>
        <dbReference type="ARBA" id="ARBA00023180"/>
    </source>
</evidence>
<dbReference type="GO" id="GO:0006508">
    <property type="term" value="P:proteolysis"/>
    <property type="evidence" value="ECO:0007669"/>
    <property type="project" value="UniProtKB-KW"/>
</dbReference>
<dbReference type="Pfam" id="PF14541">
    <property type="entry name" value="TAXi_C"/>
    <property type="match status" value="1"/>
</dbReference>